<reference evidence="1 2" key="1">
    <citation type="submission" date="2021-01" db="EMBL/GenBank/DDBJ databases">
        <title>Genomic Encyclopedia of Type Strains, Phase IV (KMG-IV): sequencing the most valuable type-strain genomes for metagenomic binning, comparative biology and taxonomic classification.</title>
        <authorList>
            <person name="Goeker M."/>
        </authorList>
    </citation>
    <scope>NUCLEOTIDE SEQUENCE [LARGE SCALE GENOMIC DNA]</scope>
    <source>
        <strain evidence="1 2">DSM 25879</strain>
    </source>
</reference>
<evidence type="ECO:0000313" key="1">
    <source>
        <dbReference type="EMBL" id="MBM7620177.1"/>
    </source>
</evidence>
<keyword evidence="2" id="KW-1185">Reference proteome</keyword>
<name>A0ABS2P0K4_9BACI</name>
<dbReference type="EMBL" id="JAFBED010000004">
    <property type="protein sequence ID" value="MBM7620177.1"/>
    <property type="molecule type" value="Genomic_DNA"/>
</dbReference>
<protein>
    <recommendedName>
        <fullName evidence="3">Phage protein</fullName>
    </recommendedName>
</protein>
<comment type="caution">
    <text evidence="1">The sequence shown here is derived from an EMBL/GenBank/DDBJ whole genome shotgun (WGS) entry which is preliminary data.</text>
</comment>
<evidence type="ECO:0000313" key="2">
    <source>
        <dbReference type="Proteomes" id="UP000737402"/>
    </source>
</evidence>
<proteinExistence type="predicted"/>
<organism evidence="1 2">
    <name type="scientific">Sutcliffiella tianshenii</name>
    <dbReference type="NCBI Taxonomy" id="1463404"/>
    <lineage>
        <taxon>Bacteria</taxon>
        <taxon>Bacillati</taxon>
        <taxon>Bacillota</taxon>
        <taxon>Bacilli</taxon>
        <taxon>Bacillales</taxon>
        <taxon>Bacillaceae</taxon>
        <taxon>Sutcliffiella</taxon>
    </lineage>
</organism>
<evidence type="ECO:0008006" key="3">
    <source>
        <dbReference type="Google" id="ProtNLM"/>
    </source>
</evidence>
<sequence length="52" mass="6162">MTIKCFACGNTNEEELEYKTVFLDDGWKEVKKKDWACKDNEDCGMRIYGYKN</sequence>
<gene>
    <name evidence="1" type="ORF">JOC95_002030</name>
</gene>
<dbReference type="Proteomes" id="UP000737402">
    <property type="component" value="Unassembled WGS sequence"/>
</dbReference>
<accession>A0ABS2P0K4</accession>